<feature type="transmembrane region" description="Helical" evidence="9">
    <location>
        <begin position="405"/>
        <end position="425"/>
    </location>
</feature>
<dbReference type="GO" id="GO:0005774">
    <property type="term" value="C:vacuolar membrane"/>
    <property type="evidence" value="ECO:0007669"/>
    <property type="project" value="UniProtKB-SubCell"/>
</dbReference>
<keyword evidence="13" id="KW-1185">Reference proteome</keyword>
<dbReference type="OrthoDB" id="9778250at2"/>
<evidence type="ECO:0000256" key="2">
    <source>
        <dbReference type="ARBA" id="ARBA00004128"/>
    </source>
</evidence>
<feature type="transmembrane region" description="Helical" evidence="9">
    <location>
        <begin position="544"/>
        <end position="565"/>
    </location>
</feature>
<feature type="transmembrane region" description="Helical" evidence="9">
    <location>
        <begin position="516"/>
        <end position="537"/>
    </location>
</feature>
<dbReference type="AlphaFoldDB" id="A0A2M9CZ89"/>
<dbReference type="Proteomes" id="UP000231693">
    <property type="component" value="Unassembled WGS sequence"/>
</dbReference>
<gene>
    <name evidence="12" type="ORF">CLV28_0421</name>
</gene>
<accession>A0A2M9CZ89</accession>
<feature type="transmembrane region" description="Helical" evidence="9">
    <location>
        <begin position="458"/>
        <end position="478"/>
    </location>
</feature>
<feature type="domain" description="Peptidase M28" evidence="11">
    <location>
        <begin position="108"/>
        <end position="297"/>
    </location>
</feature>
<dbReference type="RefSeq" id="WP_100421633.1">
    <property type="nucleotide sequence ID" value="NZ_BOOX01000004.1"/>
</dbReference>
<name>A0A2M9CZ89_9CELL</name>
<evidence type="ECO:0000313" key="12">
    <source>
        <dbReference type="EMBL" id="PJJ77207.1"/>
    </source>
</evidence>
<feature type="transmembrane region" description="Helical" evidence="9">
    <location>
        <begin position="363"/>
        <end position="385"/>
    </location>
</feature>
<keyword evidence="12" id="KW-0121">Carboxypeptidase</keyword>
<feature type="transmembrane region" description="Helical" evidence="9">
    <location>
        <begin position="332"/>
        <end position="351"/>
    </location>
</feature>
<evidence type="ECO:0000256" key="6">
    <source>
        <dbReference type="ARBA" id="ARBA00022989"/>
    </source>
</evidence>
<dbReference type="SUPFAM" id="SSF53187">
    <property type="entry name" value="Zn-dependent exopeptidases"/>
    <property type="match status" value="1"/>
</dbReference>
<dbReference type="PANTHER" id="PTHR12147:SF58">
    <property type="entry name" value="VACUOLAR MEMBRANE PROTEASE"/>
    <property type="match status" value="1"/>
</dbReference>
<evidence type="ECO:0000256" key="3">
    <source>
        <dbReference type="ARBA" id="ARBA00010918"/>
    </source>
</evidence>
<evidence type="ECO:0000259" key="11">
    <source>
        <dbReference type="Pfam" id="PF04389"/>
    </source>
</evidence>
<comment type="caution">
    <text evidence="12">The sequence shown here is derived from an EMBL/GenBank/DDBJ whole genome shotgun (WGS) entry which is preliminary data.</text>
</comment>
<feature type="chain" id="PRO_5014980633" description="Vacuolar membrane protease" evidence="10">
    <location>
        <begin position="36"/>
        <end position="756"/>
    </location>
</feature>
<dbReference type="PANTHER" id="PTHR12147">
    <property type="entry name" value="METALLOPEPTIDASE M28 FAMILY MEMBER"/>
    <property type="match status" value="1"/>
</dbReference>
<feature type="transmembrane region" description="Helical" evidence="9">
    <location>
        <begin position="490"/>
        <end position="510"/>
    </location>
</feature>
<evidence type="ECO:0000256" key="9">
    <source>
        <dbReference type="SAM" id="Phobius"/>
    </source>
</evidence>
<evidence type="ECO:0000313" key="13">
    <source>
        <dbReference type="Proteomes" id="UP000231693"/>
    </source>
</evidence>
<keyword evidence="5" id="KW-0926">Vacuole</keyword>
<organism evidence="12 13">
    <name type="scientific">Sediminihabitans luteus</name>
    <dbReference type="NCBI Taxonomy" id="1138585"/>
    <lineage>
        <taxon>Bacteria</taxon>
        <taxon>Bacillati</taxon>
        <taxon>Actinomycetota</taxon>
        <taxon>Actinomycetes</taxon>
        <taxon>Micrococcales</taxon>
        <taxon>Cellulomonadaceae</taxon>
        <taxon>Sediminihabitans</taxon>
    </lineage>
</organism>
<sequence>MTQTTSRATTLASLLALLVLTVLAVLAVRPPAPHAADAPADEFSAQRAFEHVEAVGQEVHPHGSAAADDVRDHLVRELEHLGLDPEVTRSVGEEGSLGDQARVASVQNVVATIPGTDPTLPVFLVAHYDSAEVSHGANDDGAGVATLLETARALREGPALRNDVVLVLTDAEEACLCGAEAFATSDPRAADGGVVLNVEARGSSGPAIMFETSRGNADLVDEYAKVPYPVGSSMAVEVYRILPNDTDFSPFRDDDRFTGLNSAYIDGSATYHAPQDTPDRMDLASLQQHGSNMLALVRSIGDADVAALARPASSDSTYFPLPGGVLARYPGALVWPLAALAVVAALGLAVVTVRRGRTTPARVALGTAAALVPVALAAVGAQLFWLLLVAVRPGYGEMLDPWRPWWFRVAVLAIVATVLTGWFVAFRRWLGAPALAIGSLVLLALVGVGLAAAVPGGAYLATLPALACAIGGLVAVRLRDGWAARAATTAGAAVGVLVLVPVTLLFFPALGLATGAAPAVCAVLLGLALVPLLGTLLPRDRRWSMSLVGGFAALAVAFTATGLAVDGFDADHPEPTQLMYALDADTGEAQWVSGESSPSPWTAQYVSTATDVSAEYPMVHGDVWTGPAEAADLPAPTAELTADITSGDTRTLTFTLRPGRDVRYVDVVGDGVRSATVAGRDVPVEDGHLDARYYAPDADGVQVVLETAAGGPLDLQLFDGGEGLEDLPGFVARPDDVGVMGSHTSELVLVRRSVTL</sequence>
<dbReference type="GO" id="GO:0004180">
    <property type="term" value="F:carboxypeptidase activity"/>
    <property type="evidence" value="ECO:0007669"/>
    <property type="project" value="UniProtKB-KW"/>
</dbReference>
<keyword evidence="6 9" id="KW-1133">Transmembrane helix</keyword>
<evidence type="ECO:0000256" key="5">
    <source>
        <dbReference type="ARBA" id="ARBA00022554"/>
    </source>
</evidence>
<reference evidence="12 13" key="1">
    <citation type="submission" date="2017-11" db="EMBL/GenBank/DDBJ databases">
        <title>Genomic Encyclopedia of Archaeal and Bacterial Type Strains, Phase II (KMG-II): From Individual Species to Whole Genera.</title>
        <authorList>
            <person name="Goeker M."/>
        </authorList>
    </citation>
    <scope>NUCLEOTIDE SEQUENCE [LARGE SCALE GENOMIC DNA]</scope>
    <source>
        <strain evidence="12 13">DSM 25478</strain>
    </source>
</reference>
<proteinExistence type="inferred from homology"/>
<evidence type="ECO:0000256" key="1">
    <source>
        <dbReference type="ARBA" id="ARBA00003273"/>
    </source>
</evidence>
<evidence type="ECO:0000256" key="7">
    <source>
        <dbReference type="ARBA" id="ARBA00023180"/>
    </source>
</evidence>
<dbReference type="Pfam" id="PF04389">
    <property type="entry name" value="Peptidase_M28"/>
    <property type="match status" value="1"/>
</dbReference>
<dbReference type="Gene3D" id="3.40.630.10">
    <property type="entry name" value="Zn peptidases"/>
    <property type="match status" value="1"/>
</dbReference>
<feature type="transmembrane region" description="Helical" evidence="9">
    <location>
        <begin position="432"/>
        <end position="452"/>
    </location>
</feature>
<keyword evidence="9" id="KW-0472">Membrane</keyword>
<dbReference type="GO" id="GO:0006508">
    <property type="term" value="P:proteolysis"/>
    <property type="evidence" value="ECO:0007669"/>
    <property type="project" value="InterPro"/>
</dbReference>
<comment type="similarity">
    <text evidence="3">Belongs to the peptidase M28 family.</text>
</comment>
<evidence type="ECO:0000256" key="8">
    <source>
        <dbReference type="ARBA" id="ARBA00031512"/>
    </source>
</evidence>
<keyword evidence="9" id="KW-0812">Transmembrane</keyword>
<dbReference type="EMBL" id="PGFE01000001">
    <property type="protein sequence ID" value="PJJ77207.1"/>
    <property type="molecule type" value="Genomic_DNA"/>
</dbReference>
<protein>
    <recommendedName>
        <fullName evidence="4">Vacuolar membrane protease</fullName>
    </recommendedName>
    <alternativeName>
        <fullName evidence="8">FXNA-related family protease 1</fullName>
    </alternativeName>
</protein>
<keyword evidence="7" id="KW-0325">Glycoprotein</keyword>
<keyword evidence="12" id="KW-0645">Protease</keyword>
<dbReference type="GO" id="GO:0008235">
    <property type="term" value="F:metalloexopeptidase activity"/>
    <property type="evidence" value="ECO:0007669"/>
    <property type="project" value="InterPro"/>
</dbReference>
<dbReference type="InterPro" id="IPR007484">
    <property type="entry name" value="Peptidase_M28"/>
</dbReference>
<dbReference type="InterPro" id="IPR045175">
    <property type="entry name" value="M28_fam"/>
</dbReference>
<keyword evidence="12" id="KW-0378">Hydrolase</keyword>
<comment type="subcellular location">
    <subcellularLocation>
        <location evidence="2">Vacuole membrane</location>
        <topology evidence="2">Multi-pass membrane protein</topology>
    </subcellularLocation>
</comment>
<comment type="function">
    <text evidence="1">May be involved in vacuolar sorting and osmoregulation.</text>
</comment>
<evidence type="ECO:0000256" key="4">
    <source>
        <dbReference type="ARBA" id="ARBA00017435"/>
    </source>
</evidence>
<feature type="signal peptide" evidence="10">
    <location>
        <begin position="1"/>
        <end position="35"/>
    </location>
</feature>
<evidence type="ECO:0000256" key="10">
    <source>
        <dbReference type="SAM" id="SignalP"/>
    </source>
</evidence>
<keyword evidence="10" id="KW-0732">Signal</keyword>